<comment type="similarity">
    <text evidence="2">Belongs to the mitochondrion-specific ribosomal protein mL46 family.</text>
</comment>
<dbReference type="EMBL" id="GAMC01014399">
    <property type="protein sequence ID" value="JAB92156.1"/>
    <property type="molecule type" value="mRNA"/>
</dbReference>
<dbReference type="AlphaFoldDB" id="W8BFV2"/>
<evidence type="ECO:0000256" key="6">
    <source>
        <dbReference type="ARBA" id="ARBA00023274"/>
    </source>
</evidence>
<evidence type="ECO:0000256" key="3">
    <source>
        <dbReference type="ARBA" id="ARBA00022946"/>
    </source>
</evidence>
<feature type="domain" description="Large ribosomal subunit protein mL46 N-terminal" evidence="9">
    <location>
        <begin position="41"/>
        <end position="136"/>
    </location>
</feature>
<name>W8BFV2_CERCA</name>
<keyword evidence="4 10" id="KW-0689">Ribosomal protein</keyword>
<evidence type="ECO:0000256" key="8">
    <source>
        <dbReference type="ARBA" id="ARBA00035534"/>
    </source>
</evidence>
<evidence type="ECO:0000313" key="10">
    <source>
        <dbReference type="EMBL" id="JAB92156.1"/>
    </source>
</evidence>
<reference evidence="10" key="1">
    <citation type="submission" date="2013-07" db="EMBL/GenBank/DDBJ databases">
        <authorList>
            <person name="Geib S."/>
        </authorList>
    </citation>
    <scope>NUCLEOTIDE SEQUENCE</scope>
</reference>
<dbReference type="KEGG" id="ccat:101449445"/>
<comment type="subcellular location">
    <subcellularLocation>
        <location evidence="1">Mitochondrion</location>
    </subcellularLocation>
</comment>
<dbReference type="PANTHER" id="PTHR13124:SF12">
    <property type="entry name" value="LARGE RIBOSOMAL SUBUNIT PROTEIN ML46"/>
    <property type="match status" value="1"/>
</dbReference>
<evidence type="ECO:0000256" key="5">
    <source>
        <dbReference type="ARBA" id="ARBA00023128"/>
    </source>
</evidence>
<dbReference type="InterPro" id="IPR040008">
    <property type="entry name" value="Ribosomal_mL46"/>
</dbReference>
<evidence type="ECO:0000256" key="2">
    <source>
        <dbReference type="ARBA" id="ARBA00009070"/>
    </source>
</evidence>
<dbReference type="EMBL" id="GAMC01014401">
    <property type="protein sequence ID" value="JAB92154.1"/>
    <property type="molecule type" value="mRNA"/>
</dbReference>
<accession>W8BFV2</accession>
<evidence type="ECO:0000256" key="4">
    <source>
        <dbReference type="ARBA" id="ARBA00022980"/>
    </source>
</evidence>
<dbReference type="PANTHER" id="PTHR13124">
    <property type="entry name" value="39S RIBOSOMAL PROTEIN L46, MITOCHONDRIAL PRECURSOR-RELATED"/>
    <property type="match status" value="1"/>
</dbReference>
<evidence type="ECO:0000259" key="9">
    <source>
        <dbReference type="Pfam" id="PF11788"/>
    </source>
</evidence>
<gene>
    <name evidence="10" type="primary">RM46</name>
</gene>
<dbReference type="Pfam" id="PF11788">
    <property type="entry name" value="MRP-L46"/>
    <property type="match status" value="1"/>
</dbReference>
<dbReference type="CTD" id="26589"/>
<dbReference type="OrthoDB" id="194611at2759"/>
<proteinExistence type="evidence at transcript level"/>
<dbReference type="CDD" id="cd04661">
    <property type="entry name" value="NUDIX_MRP_L46"/>
    <property type="match status" value="1"/>
</dbReference>
<dbReference type="InterPro" id="IPR021757">
    <property type="entry name" value="Ribosomal_mL46_N"/>
</dbReference>
<keyword evidence="3" id="KW-0809">Transit peptide</keyword>
<reference evidence="10" key="2">
    <citation type="journal article" date="2014" name="BMC Genomics">
        <title>A genomic perspective to assessing quality of mass-reared SIT flies used in Mediterranean fruit fly (Ceratitis capitata) eradication in California.</title>
        <authorList>
            <person name="Calla B."/>
            <person name="Hall B."/>
            <person name="Hou S."/>
            <person name="Geib S.M."/>
        </authorList>
    </citation>
    <scope>NUCLEOTIDE SEQUENCE</scope>
</reference>
<dbReference type="GO" id="GO:0005762">
    <property type="term" value="C:mitochondrial large ribosomal subunit"/>
    <property type="evidence" value="ECO:0007669"/>
    <property type="project" value="TreeGrafter"/>
</dbReference>
<dbReference type="SUPFAM" id="SSF55811">
    <property type="entry name" value="Nudix"/>
    <property type="match status" value="1"/>
</dbReference>
<dbReference type="GeneID" id="101449445"/>
<sequence>MYRKVTKIFTIGRKTLLSSNVKEIVRPMSTRAVIEESKEKWDLYASVLVERLPIVSKSLNPLEREFQDHLWRVEFENSFKSNHELKHERDLLQSELIKKGKMEVDLDDSVSKQTAQDLKDAYLEELKNFQPALRSTADDAANRTASTDRCLEDTLYLIIEESLNKQATQLLPQGPRHDGETMRQAAERILLEKCGSKLEVSFYGNAPCGFYKYKYPIEMRQGSVGAKVFFYRAALNGGKVDTSVVKKFEWLSKPELEQKIKNADYTESIKKFLL</sequence>
<keyword evidence="6" id="KW-0687">Ribonucleoprotein</keyword>
<dbReference type="GO" id="GO:0003735">
    <property type="term" value="F:structural constituent of ribosome"/>
    <property type="evidence" value="ECO:0007669"/>
    <property type="project" value="InterPro"/>
</dbReference>
<evidence type="ECO:0000256" key="7">
    <source>
        <dbReference type="ARBA" id="ARBA00035190"/>
    </source>
</evidence>
<dbReference type="InterPro" id="IPR015797">
    <property type="entry name" value="NUDIX_hydrolase-like_dom_sf"/>
</dbReference>
<protein>
    <recommendedName>
        <fullName evidence="7">Large ribosomal subunit protein mL46</fullName>
    </recommendedName>
    <alternativeName>
        <fullName evidence="8">39S ribosomal protein L46, mitochondrial</fullName>
    </alternativeName>
</protein>
<evidence type="ECO:0000256" key="1">
    <source>
        <dbReference type="ARBA" id="ARBA00004173"/>
    </source>
</evidence>
<organism evidence="10">
    <name type="scientific">Ceratitis capitata</name>
    <name type="common">Mediterranean fruit fly</name>
    <name type="synonym">Tephritis capitata</name>
    <dbReference type="NCBI Taxonomy" id="7213"/>
    <lineage>
        <taxon>Eukaryota</taxon>
        <taxon>Metazoa</taxon>
        <taxon>Ecdysozoa</taxon>
        <taxon>Arthropoda</taxon>
        <taxon>Hexapoda</taxon>
        <taxon>Insecta</taxon>
        <taxon>Pterygota</taxon>
        <taxon>Neoptera</taxon>
        <taxon>Endopterygota</taxon>
        <taxon>Diptera</taxon>
        <taxon>Brachycera</taxon>
        <taxon>Muscomorpha</taxon>
        <taxon>Tephritoidea</taxon>
        <taxon>Tephritidae</taxon>
        <taxon>Ceratitis</taxon>
        <taxon>Ceratitis</taxon>
    </lineage>
</organism>
<keyword evidence="5" id="KW-0496">Mitochondrion</keyword>
<dbReference type="Gene3D" id="3.90.79.10">
    <property type="entry name" value="Nucleoside Triphosphate Pyrophosphohydrolase"/>
    <property type="match status" value="1"/>
</dbReference>
<dbReference type="InterPro" id="IPR033650">
    <property type="entry name" value="Ribosomal_mL46_NUDIX"/>
</dbReference>